<evidence type="ECO:0000313" key="1">
    <source>
        <dbReference type="EMBL" id="GAO42080.1"/>
    </source>
</evidence>
<reference evidence="1 2" key="1">
    <citation type="submission" date="2015-04" db="EMBL/GenBank/DDBJ databases">
        <title>Whole genome shotgun sequence of Flavihumibacter petaseus NBRC 106054.</title>
        <authorList>
            <person name="Miyazawa S."/>
            <person name="Hosoyama A."/>
            <person name="Hashimoto M."/>
            <person name="Noguchi M."/>
            <person name="Tsuchikane K."/>
            <person name="Ohji S."/>
            <person name="Yamazoe A."/>
            <person name="Ichikawa N."/>
            <person name="Kimura A."/>
            <person name="Fujita N."/>
        </authorList>
    </citation>
    <scope>NUCLEOTIDE SEQUENCE [LARGE SCALE GENOMIC DNA]</scope>
    <source>
        <strain evidence="1 2">NBRC 106054</strain>
    </source>
</reference>
<accession>A0A0E9MY72</accession>
<sequence>MWLLAAGTLTSCGNAYKGMTAVAAQAAPLESLQPVFHSELYRSQVDITGRHLSGLLLIKTMPDSSRRVVFSTETGFKFFDFAFDSTGTFSVIQIMDKLNKKVVISALRNDFDLLLMLRSKYPPDITAMHKGQLYRGFKLGGKTFWYVTPADGTTLDHAELGAKRKILAEAKWFPGNGTAPDSISLVHHNFHFTIDLKKLER</sequence>
<comment type="caution">
    <text evidence="1">The sequence shown here is derived from an EMBL/GenBank/DDBJ whole genome shotgun (WGS) entry which is preliminary data.</text>
</comment>
<gene>
    <name evidence="1" type="ORF">FPE01S_01_10930</name>
</gene>
<proteinExistence type="predicted"/>
<dbReference type="Proteomes" id="UP000033121">
    <property type="component" value="Unassembled WGS sequence"/>
</dbReference>
<dbReference type="AlphaFoldDB" id="A0A0E9MY72"/>
<keyword evidence="2" id="KW-1185">Reference proteome</keyword>
<evidence type="ECO:0008006" key="3">
    <source>
        <dbReference type="Google" id="ProtNLM"/>
    </source>
</evidence>
<dbReference type="EMBL" id="BBWV01000001">
    <property type="protein sequence ID" value="GAO42080.1"/>
    <property type="molecule type" value="Genomic_DNA"/>
</dbReference>
<evidence type="ECO:0000313" key="2">
    <source>
        <dbReference type="Proteomes" id="UP000033121"/>
    </source>
</evidence>
<dbReference type="STRING" id="1220578.FPE01S_01_10930"/>
<name>A0A0E9MY72_9BACT</name>
<organism evidence="1 2">
    <name type="scientific">Flavihumibacter petaseus NBRC 106054</name>
    <dbReference type="NCBI Taxonomy" id="1220578"/>
    <lineage>
        <taxon>Bacteria</taxon>
        <taxon>Pseudomonadati</taxon>
        <taxon>Bacteroidota</taxon>
        <taxon>Chitinophagia</taxon>
        <taxon>Chitinophagales</taxon>
        <taxon>Chitinophagaceae</taxon>
        <taxon>Flavihumibacter</taxon>
    </lineage>
</organism>
<protein>
    <recommendedName>
        <fullName evidence="3">Outer-membrane lipoprotein LolB</fullName>
    </recommendedName>
</protein>